<organism evidence="12 13">
    <name type="scientific">Desulfohalobium retbaense (strain ATCC 49708 / DSM 5692 / JCM 16813 / HR100)</name>
    <dbReference type="NCBI Taxonomy" id="485915"/>
    <lineage>
        <taxon>Bacteria</taxon>
        <taxon>Pseudomonadati</taxon>
        <taxon>Thermodesulfobacteriota</taxon>
        <taxon>Desulfovibrionia</taxon>
        <taxon>Desulfovibrionales</taxon>
        <taxon>Desulfohalobiaceae</taxon>
        <taxon>Desulfohalobium</taxon>
    </lineage>
</organism>
<sequence length="493" mass="54439">MFDTLSDRLDSIFKRIKGQGRLDEKAIQEGLREVRLALLEADVNFKVVKTFTDRVRERAMGQEVLSSLTPGQQVIKIVHEEMIDLLGGSQEGLNLKGPAPRVIMLVGLQGSGKTTSSAKLALQLRRDNHAPLLVPADVYRPAAIDQLHRLASEIDIPAYPSTSEMNPVDICRDALEKARENGQDTVLLDTAGRLHVDEKLMDELARIKEVCAPSEILLVADAMTGQDAVNVAERFDELLDLTGVVLTKMEGDARGGAALSIKSITGKPIKYMGVGEKLKDIEAFYPDRVASRILGMGDILTLIEKAQTDVSEQEAQELEDKFQRADFDLDDFRKQMRRLRKIGSLDSLLKMLPGAGKMREQLQNVQMPEKELVKLEAMISSMTVTERSRPQSIDTSRKERIARGSGTTVSDVTQLLKNFNQMQKMLKKMGGKGKKNTAAMPSDMSAMAGMSGMPGMPGGSGGTGGGQDPRKRQKEIEKRRKKAKAKKKQRKKK</sequence>
<evidence type="ECO:0000256" key="7">
    <source>
        <dbReference type="ARBA" id="ARBA00023274"/>
    </source>
</evidence>
<dbReference type="PROSITE" id="PS00300">
    <property type="entry name" value="SRP54"/>
    <property type="match status" value="1"/>
</dbReference>
<dbReference type="EMBL" id="CP001734">
    <property type="protein sequence ID" value="ACV69310.1"/>
    <property type="molecule type" value="Genomic_DNA"/>
</dbReference>
<gene>
    <name evidence="9" type="primary">ffh</name>
    <name evidence="12" type="ordered locus">Dret_2026</name>
</gene>
<feature type="region of interest" description="Disordered" evidence="10">
    <location>
        <begin position="383"/>
        <end position="406"/>
    </location>
</feature>
<dbReference type="InterPro" id="IPR004780">
    <property type="entry name" value="SRP"/>
</dbReference>
<evidence type="ECO:0000256" key="4">
    <source>
        <dbReference type="ARBA" id="ARBA00022884"/>
    </source>
</evidence>
<dbReference type="STRING" id="485915.Dret_2026"/>
<dbReference type="Pfam" id="PF02881">
    <property type="entry name" value="SRP54_N"/>
    <property type="match status" value="1"/>
</dbReference>
<dbReference type="Pfam" id="PF02978">
    <property type="entry name" value="SRP_SPB"/>
    <property type="match status" value="1"/>
</dbReference>
<feature type="domain" description="SRP54-type proteins GTP-binding" evidence="11">
    <location>
        <begin position="268"/>
        <end position="281"/>
    </location>
</feature>
<dbReference type="InterPro" id="IPR027417">
    <property type="entry name" value="P-loop_NTPase"/>
</dbReference>
<accession>C8X436</accession>
<dbReference type="InterPro" id="IPR003593">
    <property type="entry name" value="AAA+_ATPase"/>
</dbReference>
<evidence type="ECO:0000256" key="3">
    <source>
        <dbReference type="ARBA" id="ARBA00022801"/>
    </source>
</evidence>
<evidence type="ECO:0000256" key="5">
    <source>
        <dbReference type="ARBA" id="ARBA00023134"/>
    </source>
</evidence>
<evidence type="ECO:0000256" key="8">
    <source>
        <dbReference type="ARBA" id="ARBA00048027"/>
    </source>
</evidence>
<dbReference type="GO" id="GO:0005525">
    <property type="term" value="F:GTP binding"/>
    <property type="evidence" value="ECO:0007669"/>
    <property type="project" value="UniProtKB-UniRule"/>
</dbReference>
<dbReference type="SMART" id="SM00962">
    <property type="entry name" value="SRP54"/>
    <property type="match status" value="1"/>
</dbReference>
<dbReference type="InterPro" id="IPR000897">
    <property type="entry name" value="SRP54_GTPase_dom"/>
</dbReference>
<feature type="binding site" evidence="9">
    <location>
        <begin position="189"/>
        <end position="193"/>
    </location>
    <ligand>
        <name>GTP</name>
        <dbReference type="ChEBI" id="CHEBI:37565"/>
    </ligand>
</feature>
<dbReference type="eggNOG" id="COG0541">
    <property type="taxonomic scope" value="Bacteria"/>
</dbReference>
<comment type="similarity">
    <text evidence="1 9">Belongs to the GTP-binding SRP family. SRP54 subfamily.</text>
</comment>
<evidence type="ECO:0000256" key="1">
    <source>
        <dbReference type="ARBA" id="ARBA00005450"/>
    </source>
</evidence>
<dbReference type="GO" id="GO:0003924">
    <property type="term" value="F:GTPase activity"/>
    <property type="evidence" value="ECO:0007669"/>
    <property type="project" value="UniProtKB-UniRule"/>
</dbReference>
<evidence type="ECO:0000313" key="13">
    <source>
        <dbReference type="Proteomes" id="UP000001052"/>
    </source>
</evidence>
<keyword evidence="5 9" id="KW-0342">GTP-binding</keyword>
<dbReference type="Gene3D" id="1.10.260.30">
    <property type="entry name" value="Signal recognition particle, SRP54 subunit, M-domain"/>
    <property type="match status" value="1"/>
</dbReference>
<dbReference type="SUPFAM" id="SSF52540">
    <property type="entry name" value="P-loop containing nucleoside triphosphate hydrolases"/>
    <property type="match status" value="1"/>
</dbReference>
<dbReference type="Proteomes" id="UP000001052">
    <property type="component" value="Chromosome"/>
</dbReference>
<dbReference type="InterPro" id="IPR042101">
    <property type="entry name" value="SRP54_N_sf"/>
</dbReference>
<dbReference type="SMART" id="SM00382">
    <property type="entry name" value="AAA"/>
    <property type="match status" value="1"/>
</dbReference>
<keyword evidence="6 9" id="KW-0733">Signal recognition particle</keyword>
<reference evidence="13" key="1">
    <citation type="submission" date="2009-09" db="EMBL/GenBank/DDBJ databases">
        <title>The complete chromosome of Desulfohalobium retbaense DSM 5692.</title>
        <authorList>
            <consortium name="US DOE Joint Genome Institute (JGI-PGF)"/>
            <person name="Lucas S."/>
            <person name="Copeland A."/>
            <person name="Lapidus A."/>
            <person name="Glavina del Rio T."/>
            <person name="Dalin E."/>
            <person name="Tice H."/>
            <person name="Bruce D."/>
            <person name="Goodwin L."/>
            <person name="Pitluck S."/>
            <person name="Kyrpides N."/>
            <person name="Mavromatis K."/>
            <person name="Ivanova N."/>
            <person name="Mikhailova N."/>
            <person name="Munk A.C."/>
            <person name="Brettin T."/>
            <person name="Detter J.C."/>
            <person name="Han C."/>
            <person name="Tapia R."/>
            <person name="Larimer F."/>
            <person name="Land M."/>
            <person name="Hauser L."/>
            <person name="Markowitz V."/>
            <person name="Cheng J.-F."/>
            <person name="Hugenholtz P."/>
            <person name="Woyke T."/>
            <person name="Wu D."/>
            <person name="Spring S."/>
            <person name="Klenk H.-P."/>
            <person name="Eisen J.A."/>
        </authorList>
    </citation>
    <scope>NUCLEOTIDE SEQUENCE [LARGE SCALE GENOMIC DNA]</scope>
    <source>
        <strain evidence="13">DSM 5692</strain>
    </source>
</reference>
<feature type="compositionally biased region" description="Polar residues" evidence="10">
    <location>
        <begin position="383"/>
        <end position="394"/>
    </location>
</feature>
<comment type="domain">
    <text evidence="9">Composed of three domains: the N-terminal N domain, which is responsible for interactions with the ribosome, the central G domain, which binds GTP, and the C-terminal M domain, which binds the RNA and the signal sequence of the RNC.</text>
</comment>
<comment type="caution">
    <text evidence="9">Lacks conserved residue(s) required for the propagation of feature annotation.</text>
</comment>
<dbReference type="KEGG" id="drt:Dret_2026"/>
<evidence type="ECO:0000313" key="12">
    <source>
        <dbReference type="EMBL" id="ACV69310.1"/>
    </source>
</evidence>
<proteinExistence type="inferred from homology"/>
<comment type="catalytic activity">
    <reaction evidence="8 9">
        <text>GTP + H2O = GDP + phosphate + H(+)</text>
        <dbReference type="Rhea" id="RHEA:19669"/>
        <dbReference type="ChEBI" id="CHEBI:15377"/>
        <dbReference type="ChEBI" id="CHEBI:15378"/>
        <dbReference type="ChEBI" id="CHEBI:37565"/>
        <dbReference type="ChEBI" id="CHEBI:43474"/>
        <dbReference type="ChEBI" id="CHEBI:58189"/>
        <dbReference type="EC" id="3.6.5.4"/>
    </reaction>
</comment>
<feature type="compositionally biased region" description="Low complexity" evidence="10">
    <location>
        <begin position="438"/>
        <end position="454"/>
    </location>
</feature>
<keyword evidence="3 9" id="KW-0378">Hydrolase</keyword>
<evidence type="ECO:0000256" key="9">
    <source>
        <dbReference type="HAMAP-Rule" id="MF_00306"/>
    </source>
</evidence>
<comment type="subcellular location">
    <subcellularLocation>
        <location evidence="9">Cytoplasm</location>
    </subcellularLocation>
    <text evidence="9">The SRP-RNC complex is targeted to the cytoplasmic membrane.</text>
</comment>
<feature type="compositionally biased region" description="Basic residues" evidence="10">
    <location>
        <begin position="479"/>
        <end position="493"/>
    </location>
</feature>
<dbReference type="RefSeq" id="WP_015752452.1">
    <property type="nucleotide sequence ID" value="NC_013223.1"/>
</dbReference>
<dbReference type="InterPro" id="IPR022941">
    <property type="entry name" value="SRP54"/>
</dbReference>
<dbReference type="PANTHER" id="PTHR11564:SF5">
    <property type="entry name" value="SIGNAL RECOGNITION PARTICLE SUBUNIT SRP54"/>
    <property type="match status" value="1"/>
</dbReference>
<feature type="binding site" evidence="9">
    <location>
        <begin position="107"/>
        <end position="114"/>
    </location>
    <ligand>
        <name>GTP</name>
        <dbReference type="ChEBI" id="CHEBI:37565"/>
    </ligand>
</feature>
<dbReference type="OrthoDB" id="9804720at2"/>
<evidence type="ECO:0000256" key="2">
    <source>
        <dbReference type="ARBA" id="ARBA00022741"/>
    </source>
</evidence>
<evidence type="ECO:0000259" key="11">
    <source>
        <dbReference type="PROSITE" id="PS00300"/>
    </source>
</evidence>
<keyword evidence="13" id="KW-1185">Reference proteome</keyword>
<keyword evidence="7 9" id="KW-0687">Ribonucleoprotein</keyword>
<keyword evidence="4 9" id="KW-0694">RNA-binding</keyword>
<dbReference type="FunFam" id="3.40.50.300:FF:000022">
    <property type="entry name" value="Signal recognition particle 54 kDa subunit"/>
    <property type="match status" value="1"/>
</dbReference>
<dbReference type="InterPro" id="IPR036891">
    <property type="entry name" value="Signal_recog_part_SRP54_M_sf"/>
</dbReference>
<dbReference type="GO" id="GO:0048500">
    <property type="term" value="C:signal recognition particle"/>
    <property type="evidence" value="ECO:0007669"/>
    <property type="project" value="UniProtKB-UniRule"/>
</dbReference>
<dbReference type="SMART" id="SM00963">
    <property type="entry name" value="SRP54_N"/>
    <property type="match status" value="1"/>
</dbReference>
<dbReference type="HOGENOM" id="CLU_009301_6_0_7"/>
<dbReference type="InterPro" id="IPR013822">
    <property type="entry name" value="Signal_recog_particl_SRP54_hlx"/>
</dbReference>
<evidence type="ECO:0000256" key="10">
    <source>
        <dbReference type="SAM" id="MobiDB-lite"/>
    </source>
</evidence>
<dbReference type="HAMAP" id="MF_00306">
    <property type="entry name" value="SRP54"/>
    <property type="match status" value="1"/>
</dbReference>
<dbReference type="PANTHER" id="PTHR11564">
    <property type="entry name" value="SIGNAL RECOGNITION PARTICLE 54K PROTEIN SRP54"/>
    <property type="match status" value="1"/>
</dbReference>
<dbReference type="GO" id="GO:0008312">
    <property type="term" value="F:7S RNA binding"/>
    <property type="evidence" value="ECO:0007669"/>
    <property type="project" value="InterPro"/>
</dbReference>
<reference evidence="12 13" key="2">
    <citation type="journal article" date="2010" name="Stand. Genomic Sci.">
        <title>Complete genome sequence of Desulfohalobium retbaense type strain (HR(100)).</title>
        <authorList>
            <person name="Spring S."/>
            <person name="Nolan M."/>
            <person name="Lapidus A."/>
            <person name="Glavina Del Rio T."/>
            <person name="Copeland A."/>
            <person name="Tice H."/>
            <person name="Cheng J.F."/>
            <person name="Lucas S."/>
            <person name="Land M."/>
            <person name="Chen F."/>
            <person name="Bruce D."/>
            <person name="Goodwin L."/>
            <person name="Pitluck S."/>
            <person name="Ivanova N."/>
            <person name="Mavromatis K."/>
            <person name="Mikhailova N."/>
            <person name="Pati A."/>
            <person name="Chen A."/>
            <person name="Palaniappan K."/>
            <person name="Hauser L."/>
            <person name="Chang Y.J."/>
            <person name="Jeffries C.D."/>
            <person name="Munk C."/>
            <person name="Kiss H."/>
            <person name="Chain P."/>
            <person name="Han C."/>
            <person name="Brettin T."/>
            <person name="Detter J.C."/>
            <person name="Schuler E."/>
            <person name="Goker M."/>
            <person name="Rohde M."/>
            <person name="Bristow J."/>
            <person name="Eisen J.A."/>
            <person name="Markowitz V."/>
            <person name="Hugenholtz P."/>
            <person name="Kyrpides N.C."/>
            <person name="Klenk H.P."/>
        </authorList>
    </citation>
    <scope>NUCLEOTIDE SEQUENCE [LARGE SCALE GENOMIC DNA]</scope>
    <source>
        <strain evidence="12 13">DSM 5692</strain>
    </source>
</reference>
<dbReference type="EC" id="3.6.5.4" evidence="9"/>
<dbReference type="NCBIfam" id="TIGR00959">
    <property type="entry name" value="ffh"/>
    <property type="match status" value="1"/>
</dbReference>
<dbReference type="GO" id="GO:0006614">
    <property type="term" value="P:SRP-dependent cotranslational protein targeting to membrane"/>
    <property type="evidence" value="ECO:0007669"/>
    <property type="project" value="InterPro"/>
</dbReference>
<name>C8X436_DESRD</name>
<dbReference type="CDD" id="cd18539">
    <property type="entry name" value="SRP_G"/>
    <property type="match status" value="1"/>
</dbReference>
<dbReference type="SUPFAM" id="SSF47446">
    <property type="entry name" value="Signal peptide-binding domain"/>
    <property type="match status" value="1"/>
</dbReference>
<comment type="subunit">
    <text evidence="9">Part of the signal recognition particle protein translocation system, which is composed of SRP and FtsY.</text>
</comment>
<comment type="function">
    <text evidence="9">Involved in targeting and insertion of nascent membrane proteins into the cytoplasmic membrane. Binds to the hydrophobic signal sequence of the ribosome-nascent chain (RNC) as it emerges from the ribosomes. The SRP-RNC complex is then targeted to the cytoplasmic membrane where it interacts with the SRP receptor FtsY.</text>
</comment>
<evidence type="ECO:0000256" key="6">
    <source>
        <dbReference type="ARBA" id="ARBA00023135"/>
    </source>
</evidence>
<feature type="compositionally biased region" description="Basic and acidic residues" evidence="10">
    <location>
        <begin position="468"/>
        <end position="478"/>
    </location>
</feature>
<dbReference type="Gene3D" id="1.20.120.140">
    <property type="entry name" value="Signal recognition particle SRP54, nucleotide-binding domain"/>
    <property type="match status" value="1"/>
</dbReference>
<feature type="compositionally biased region" description="Gly residues" evidence="10">
    <location>
        <begin position="455"/>
        <end position="467"/>
    </location>
</feature>
<dbReference type="AlphaFoldDB" id="C8X436"/>
<dbReference type="Pfam" id="PF00448">
    <property type="entry name" value="SRP54"/>
    <property type="match status" value="1"/>
</dbReference>
<dbReference type="InterPro" id="IPR004125">
    <property type="entry name" value="Signal_recog_particle_SRP54_M"/>
</dbReference>
<keyword evidence="9" id="KW-0963">Cytoplasm</keyword>
<feature type="region of interest" description="Disordered" evidence="10">
    <location>
        <begin position="429"/>
        <end position="493"/>
    </location>
</feature>
<protein>
    <recommendedName>
        <fullName evidence="9">Signal recognition particle protein</fullName>
        <ecNumber evidence="9">3.6.5.4</ecNumber>
    </recommendedName>
    <alternativeName>
        <fullName evidence="9">Fifty-four homolog</fullName>
    </alternativeName>
</protein>
<dbReference type="Gene3D" id="3.40.50.300">
    <property type="entry name" value="P-loop containing nucleotide triphosphate hydrolases"/>
    <property type="match status" value="1"/>
</dbReference>
<keyword evidence="2 9" id="KW-0547">Nucleotide-binding</keyword>